<evidence type="ECO:0000313" key="10">
    <source>
        <dbReference type="Proteomes" id="UP001156882"/>
    </source>
</evidence>
<feature type="transmembrane region" description="Helical" evidence="7">
    <location>
        <begin position="31"/>
        <end position="57"/>
    </location>
</feature>
<reference evidence="10" key="1">
    <citation type="journal article" date="2019" name="Int. J. Syst. Evol. Microbiol.">
        <title>The Global Catalogue of Microorganisms (GCM) 10K type strain sequencing project: providing services to taxonomists for standard genome sequencing and annotation.</title>
        <authorList>
            <consortium name="The Broad Institute Genomics Platform"/>
            <consortium name="The Broad Institute Genome Sequencing Center for Infectious Disease"/>
            <person name="Wu L."/>
            <person name="Ma J."/>
        </authorList>
    </citation>
    <scope>NUCLEOTIDE SEQUENCE [LARGE SCALE GENOMIC DNA]</scope>
    <source>
        <strain evidence="10">NBRC 101365</strain>
    </source>
</reference>
<comment type="similarity">
    <text evidence="7">Belongs to the binding-protein-dependent transport system permease family.</text>
</comment>
<keyword evidence="5 7" id="KW-1133">Transmembrane helix</keyword>
<comment type="caution">
    <text evidence="9">The sequence shown here is derived from an EMBL/GenBank/DDBJ whole genome shotgun (WGS) entry which is preliminary data.</text>
</comment>
<keyword evidence="4 7" id="KW-0812">Transmembrane</keyword>
<sequence length="312" mass="34548">MTQNTSPLSPPRPPPSALTRLSEWSDRHFKWLLVAPAVLLILALSVYPLLFSVWVAFVNYDFQIPGHAFIGLKNFSQVVFDPVARWSLLLTVLLSAVNVIIEFGLGLALALSMVRSFPGRGLVMSILIIPLFISPVIVGQAWALMLQRPFGPTNYVLSVLTGHDVTISWLTETPWLYISLVVADVWQWTPFMFVILLAGLTSIPANQYEAAELDGVDSWLAFRAITLPQLAPMILLAITFRLLDAIKLFDTIFIMTGGGPGTKTYTSSFYLYTVGFTQFHIGQATAGAWIFLIFTAAVVSLLVRRLLNTEEA</sequence>
<dbReference type="CDD" id="cd06261">
    <property type="entry name" value="TM_PBP2"/>
    <property type="match status" value="1"/>
</dbReference>
<evidence type="ECO:0000313" key="9">
    <source>
        <dbReference type="EMBL" id="GLS18359.1"/>
    </source>
</evidence>
<evidence type="ECO:0000256" key="2">
    <source>
        <dbReference type="ARBA" id="ARBA00022448"/>
    </source>
</evidence>
<evidence type="ECO:0000256" key="6">
    <source>
        <dbReference type="ARBA" id="ARBA00023136"/>
    </source>
</evidence>
<keyword evidence="6 7" id="KW-0472">Membrane</keyword>
<evidence type="ECO:0000256" key="1">
    <source>
        <dbReference type="ARBA" id="ARBA00004651"/>
    </source>
</evidence>
<evidence type="ECO:0000256" key="4">
    <source>
        <dbReference type="ARBA" id="ARBA00022692"/>
    </source>
</evidence>
<feature type="transmembrane region" description="Helical" evidence="7">
    <location>
        <begin position="122"/>
        <end position="145"/>
    </location>
</feature>
<dbReference type="PROSITE" id="PS50928">
    <property type="entry name" value="ABC_TM1"/>
    <property type="match status" value="1"/>
</dbReference>
<dbReference type="RefSeq" id="WP_284311172.1">
    <property type="nucleotide sequence ID" value="NZ_BSPC01000011.1"/>
</dbReference>
<feature type="transmembrane region" description="Helical" evidence="7">
    <location>
        <begin position="175"/>
        <end position="200"/>
    </location>
</feature>
<protein>
    <submittedName>
        <fullName evidence="9">Binding-protein-dependent transport systems inner membrane component</fullName>
    </submittedName>
</protein>
<name>A0ABQ6CI26_9HYPH</name>
<organism evidence="9 10">
    <name type="scientific">Labrys miyagiensis</name>
    <dbReference type="NCBI Taxonomy" id="346912"/>
    <lineage>
        <taxon>Bacteria</taxon>
        <taxon>Pseudomonadati</taxon>
        <taxon>Pseudomonadota</taxon>
        <taxon>Alphaproteobacteria</taxon>
        <taxon>Hyphomicrobiales</taxon>
        <taxon>Xanthobacteraceae</taxon>
        <taxon>Labrys</taxon>
    </lineage>
</organism>
<keyword evidence="2 7" id="KW-0813">Transport</keyword>
<keyword evidence="3" id="KW-1003">Cell membrane</keyword>
<dbReference type="Proteomes" id="UP001156882">
    <property type="component" value="Unassembled WGS sequence"/>
</dbReference>
<dbReference type="SUPFAM" id="SSF160964">
    <property type="entry name" value="MalF N-terminal region-like"/>
    <property type="match status" value="1"/>
</dbReference>
<dbReference type="InterPro" id="IPR000515">
    <property type="entry name" value="MetI-like"/>
</dbReference>
<evidence type="ECO:0000256" key="7">
    <source>
        <dbReference type="RuleBase" id="RU363032"/>
    </source>
</evidence>
<feature type="transmembrane region" description="Helical" evidence="7">
    <location>
        <begin position="220"/>
        <end position="243"/>
    </location>
</feature>
<proteinExistence type="inferred from homology"/>
<dbReference type="PANTHER" id="PTHR43005">
    <property type="entry name" value="BLR7065 PROTEIN"/>
    <property type="match status" value="1"/>
</dbReference>
<accession>A0ABQ6CI26</accession>
<comment type="subcellular location">
    <subcellularLocation>
        <location evidence="1 7">Cell membrane</location>
        <topology evidence="1 7">Multi-pass membrane protein</topology>
    </subcellularLocation>
</comment>
<gene>
    <name evidence="9" type="ORF">GCM10007874_13760</name>
</gene>
<dbReference type="SUPFAM" id="SSF161098">
    <property type="entry name" value="MetI-like"/>
    <property type="match status" value="1"/>
</dbReference>
<dbReference type="PANTHER" id="PTHR43005:SF1">
    <property type="entry name" value="SPERMIDINE_PUTRESCINE TRANSPORT SYSTEM PERMEASE PROTEIN"/>
    <property type="match status" value="1"/>
</dbReference>
<feature type="transmembrane region" description="Helical" evidence="7">
    <location>
        <begin position="286"/>
        <end position="307"/>
    </location>
</feature>
<dbReference type="EMBL" id="BSPC01000011">
    <property type="protein sequence ID" value="GLS18359.1"/>
    <property type="molecule type" value="Genomic_DNA"/>
</dbReference>
<keyword evidence="10" id="KW-1185">Reference proteome</keyword>
<evidence type="ECO:0000256" key="3">
    <source>
        <dbReference type="ARBA" id="ARBA00022475"/>
    </source>
</evidence>
<dbReference type="Pfam" id="PF00528">
    <property type="entry name" value="BPD_transp_1"/>
    <property type="match status" value="1"/>
</dbReference>
<dbReference type="Gene3D" id="1.10.3720.10">
    <property type="entry name" value="MetI-like"/>
    <property type="match status" value="1"/>
</dbReference>
<dbReference type="InterPro" id="IPR035906">
    <property type="entry name" value="MetI-like_sf"/>
</dbReference>
<evidence type="ECO:0000256" key="5">
    <source>
        <dbReference type="ARBA" id="ARBA00022989"/>
    </source>
</evidence>
<feature type="domain" description="ABC transmembrane type-1" evidence="8">
    <location>
        <begin position="88"/>
        <end position="302"/>
    </location>
</feature>
<feature type="transmembrane region" description="Helical" evidence="7">
    <location>
        <begin position="86"/>
        <end position="110"/>
    </location>
</feature>
<evidence type="ECO:0000259" key="8">
    <source>
        <dbReference type="PROSITE" id="PS50928"/>
    </source>
</evidence>